<protein>
    <recommendedName>
        <fullName evidence="3">Aminoglycoside 3'-phosphotransferase</fullName>
        <ecNumber evidence="2">2.7.1.95</ecNumber>
    </recommendedName>
</protein>
<evidence type="ECO:0000256" key="2">
    <source>
        <dbReference type="ARBA" id="ARBA00012193"/>
    </source>
</evidence>
<keyword evidence="4 11" id="KW-0808">Transferase</keyword>
<evidence type="ECO:0000256" key="7">
    <source>
        <dbReference type="ARBA" id="ARBA00022840"/>
    </source>
</evidence>
<dbReference type="PANTHER" id="PTHR21310">
    <property type="entry name" value="AMINOGLYCOSIDE PHOSPHOTRANSFERASE-RELATED-RELATED"/>
    <property type="match status" value="1"/>
</dbReference>
<evidence type="ECO:0000256" key="3">
    <source>
        <dbReference type="ARBA" id="ARBA00017903"/>
    </source>
</evidence>
<dbReference type="GO" id="GO:0008910">
    <property type="term" value="F:kanamycin kinase activity"/>
    <property type="evidence" value="ECO:0007669"/>
    <property type="project" value="UniProtKB-EC"/>
</dbReference>
<dbReference type="EC" id="2.7.1.95" evidence="2"/>
<keyword evidence="8" id="KW-0046">Antibiotic resistance</keyword>
<accession>A0A2R4AH22</accession>
<evidence type="ECO:0000256" key="4">
    <source>
        <dbReference type="ARBA" id="ARBA00022679"/>
    </source>
</evidence>
<dbReference type="AlphaFoldDB" id="A0A2R4AH22"/>
<proteinExistence type="inferred from homology"/>
<evidence type="ECO:0000256" key="6">
    <source>
        <dbReference type="ARBA" id="ARBA00022777"/>
    </source>
</evidence>
<dbReference type="CDD" id="cd05150">
    <property type="entry name" value="APH"/>
    <property type="match status" value="1"/>
</dbReference>
<evidence type="ECO:0000313" key="11">
    <source>
        <dbReference type="EMBL" id="AVR63931.1"/>
    </source>
</evidence>
<dbReference type="Gene3D" id="3.90.1200.10">
    <property type="match status" value="1"/>
</dbReference>
<dbReference type="InterPro" id="IPR011009">
    <property type="entry name" value="Kinase-like_dom_sf"/>
</dbReference>
<dbReference type="InterPro" id="IPR024165">
    <property type="entry name" value="Kan/Strep_kinase"/>
</dbReference>
<reference evidence="11" key="1">
    <citation type="journal article" date="2018" name="Vet. Microbiol.">
        <title>Longitudinal study of Escherichia coli plasmid resistance to extended-spectrum cephalosporins in free-range broilers.</title>
        <authorList>
            <person name="Baron S."/>
            <person name="Le Devendec L."/>
            <person name="Touzain F."/>
            <person name="Jouy E."/>
            <person name="Lucas P."/>
            <person name="de Boisseson C."/>
            <person name="Larvor E."/>
            <person name="Kempf I."/>
        </authorList>
    </citation>
    <scope>NUCLEOTIDE SEQUENCE</scope>
    <source>
        <strain evidence="11">TCJ492-9</strain>
        <plasmid evidence="11">p492-9</plasmid>
    </source>
</reference>
<dbReference type="NCBIfam" id="NF033068">
    <property type="entry name" value="APH_3p"/>
    <property type="match status" value="1"/>
</dbReference>
<gene>
    <name evidence="11" type="primary">neo_1</name>
    <name evidence="11" type="ORF">p492-9_00128</name>
</gene>
<keyword evidence="5" id="KW-0547">Nucleotide-binding</keyword>
<evidence type="ECO:0000256" key="1">
    <source>
        <dbReference type="ARBA" id="ARBA00006219"/>
    </source>
</evidence>
<name>A0A2R4AH22_ECOLX</name>
<dbReference type="EMBL" id="MG692707">
    <property type="protein sequence ID" value="AVR63931.1"/>
    <property type="molecule type" value="Genomic_DNA"/>
</dbReference>
<evidence type="ECO:0000259" key="10">
    <source>
        <dbReference type="Pfam" id="PF01636"/>
    </source>
</evidence>
<dbReference type="PANTHER" id="PTHR21310:SF41">
    <property type="entry name" value="3'-PHOSPHOTRANSFERASE, PUTATIVE-RELATED"/>
    <property type="match status" value="1"/>
</dbReference>
<dbReference type="SUPFAM" id="SSF56112">
    <property type="entry name" value="Protein kinase-like (PK-like)"/>
    <property type="match status" value="1"/>
</dbReference>
<evidence type="ECO:0000256" key="9">
    <source>
        <dbReference type="ARBA" id="ARBA00048925"/>
    </source>
</evidence>
<organism evidence="11">
    <name type="scientific">Escherichia coli</name>
    <dbReference type="NCBI Taxonomy" id="562"/>
    <lineage>
        <taxon>Bacteria</taxon>
        <taxon>Pseudomonadati</taxon>
        <taxon>Pseudomonadota</taxon>
        <taxon>Gammaproteobacteria</taxon>
        <taxon>Enterobacterales</taxon>
        <taxon>Enterobacteriaceae</taxon>
        <taxon>Escherichia</taxon>
    </lineage>
</organism>
<keyword evidence="6" id="KW-0418">Kinase</keyword>
<evidence type="ECO:0000256" key="5">
    <source>
        <dbReference type="ARBA" id="ARBA00022741"/>
    </source>
</evidence>
<geneLocation type="plasmid" evidence="11">
    <name>p492-9</name>
</geneLocation>
<comment type="catalytic activity">
    <reaction evidence="9">
        <text>kanamycin A + ATP = kanamycin 3'-phosphate + ADP + H(+)</text>
        <dbReference type="Rhea" id="RHEA:24256"/>
        <dbReference type="ChEBI" id="CHEBI:15378"/>
        <dbReference type="ChEBI" id="CHEBI:30616"/>
        <dbReference type="ChEBI" id="CHEBI:57909"/>
        <dbReference type="ChEBI" id="CHEBI:58214"/>
        <dbReference type="ChEBI" id="CHEBI:456216"/>
        <dbReference type="EC" id="2.7.1.95"/>
    </reaction>
</comment>
<keyword evidence="11" id="KW-0614">Plasmid</keyword>
<feature type="domain" description="Aminoglycoside phosphotransferase" evidence="10">
    <location>
        <begin position="12"/>
        <end position="153"/>
    </location>
</feature>
<dbReference type="Pfam" id="PF01636">
    <property type="entry name" value="APH"/>
    <property type="match status" value="1"/>
</dbReference>
<dbReference type="GO" id="GO:0046677">
    <property type="term" value="P:response to antibiotic"/>
    <property type="evidence" value="ECO:0007669"/>
    <property type="project" value="UniProtKB-KW"/>
</dbReference>
<evidence type="ECO:0000256" key="8">
    <source>
        <dbReference type="ARBA" id="ARBA00023251"/>
    </source>
</evidence>
<sequence length="163" mass="18445">MLKSDFGARLVVVDALAAFMRRLHAIPVSECSFNSDHACRLARARERIEAGVVDVDDFDKEREGWTAEQVWEAMHRLLPLAPDPVVTHGDFSLDNLLIVEGKVVGCIDVGRAGIADRYQDLAVLWNCLEEFEPSLQERLVAQYGIADPDRRKLQFHLLLDELF</sequence>
<dbReference type="GO" id="GO:0005524">
    <property type="term" value="F:ATP binding"/>
    <property type="evidence" value="ECO:0007669"/>
    <property type="project" value="UniProtKB-KW"/>
</dbReference>
<comment type="similarity">
    <text evidence="1">Belongs to the aminoglycoside phosphotransferase family.</text>
</comment>
<dbReference type="InterPro" id="IPR002575">
    <property type="entry name" value="Aminoglycoside_PTrfase"/>
</dbReference>
<dbReference type="InterPro" id="IPR051678">
    <property type="entry name" value="AGP_Transferase"/>
</dbReference>
<keyword evidence="7" id="KW-0067">ATP-binding</keyword>